<protein>
    <submittedName>
        <fullName evidence="1">Uncharacterized protein</fullName>
    </submittedName>
</protein>
<dbReference type="STRING" id="1908237.BEN47_05295"/>
<keyword evidence="2" id="KW-1185">Reference proteome</keyword>
<sequence>MLSLPKHLYRFVEHHAKSGGSSQKLPPLFALPFNMTKAVHIAHWMNGADQLVISPEPADLCNP</sequence>
<accession>A0A1G1STV2</accession>
<reference evidence="1 2" key="1">
    <citation type="submission" date="2016-08" db="EMBL/GenBank/DDBJ databases">
        <title>Hymenobacter coccineus sp. nov., Hymenobacter lapidarius sp. nov. and Hymenobacter glacialis sp. nov., isolated from Antarctic soil.</title>
        <authorList>
            <person name="Sedlacek I."/>
            <person name="Kralova S."/>
            <person name="Kyrova K."/>
            <person name="Maslanova I."/>
            <person name="Stankova E."/>
            <person name="Vrbovska V."/>
            <person name="Nemec M."/>
            <person name="Bartak M."/>
            <person name="Svec P."/>
            <person name="Busse H.-J."/>
            <person name="Pantucek R."/>
        </authorList>
    </citation>
    <scope>NUCLEOTIDE SEQUENCE [LARGE SCALE GENOMIC DNA]</scope>
    <source>
        <strain evidence="1 2">CCM 8643</strain>
    </source>
</reference>
<comment type="caution">
    <text evidence="1">The sequence shown here is derived from an EMBL/GenBank/DDBJ whole genome shotgun (WGS) entry which is preliminary data.</text>
</comment>
<dbReference type="EMBL" id="MDZB01000153">
    <property type="protein sequence ID" value="OGX82033.1"/>
    <property type="molecule type" value="Genomic_DNA"/>
</dbReference>
<dbReference type="AlphaFoldDB" id="A0A1G1STV2"/>
<evidence type="ECO:0000313" key="1">
    <source>
        <dbReference type="EMBL" id="OGX82033.1"/>
    </source>
</evidence>
<gene>
    <name evidence="1" type="ORF">BEN47_05295</name>
</gene>
<organism evidence="1 2">
    <name type="scientific">Hymenobacter lapidarius</name>
    <dbReference type="NCBI Taxonomy" id="1908237"/>
    <lineage>
        <taxon>Bacteria</taxon>
        <taxon>Pseudomonadati</taxon>
        <taxon>Bacteroidota</taxon>
        <taxon>Cytophagia</taxon>
        <taxon>Cytophagales</taxon>
        <taxon>Hymenobacteraceae</taxon>
        <taxon>Hymenobacter</taxon>
    </lineage>
</organism>
<name>A0A1G1STV2_9BACT</name>
<proteinExistence type="predicted"/>
<dbReference type="Proteomes" id="UP000176294">
    <property type="component" value="Unassembled WGS sequence"/>
</dbReference>
<dbReference type="RefSeq" id="WP_125921798.1">
    <property type="nucleotide sequence ID" value="NZ_MDZB01000153.1"/>
</dbReference>
<evidence type="ECO:0000313" key="2">
    <source>
        <dbReference type="Proteomes" id="UP000176294"/>
    </source>
</evidence>